<evidence type="ECO:0000259" key="2">
    <source>
        <dbReference type="Pfam" id="PF01370"/>
    </source>
</evidence>
<comment type="similarity">
    <text evidence="1">Belongs to the NAD(P)-dependent epimerase/dehydratase family. SDR39U1 subfamily.</text>
</comment>
<keyword evidence="5" id="KW-1185">Reference proteome</keyword>
<comment type="caution">
    <text evidence="4">The sequence shown here is derived from an EMBL/GenBank/DDBJ whole genome shotgun (WGS) entry which is preliminary data.</text>
</comment>
<accession>A0ABP8DB36</accession>
<feature type="domain" description="NAD-dependent epimerase/dehydratase" evidence="2">
    <location>
        <begin position="3"/>
        <end position="130"/>
    </location>
</feature>
<dbReference type="SUPFAM" id="SSF51735">
    <property type="entry name" value="NAD(P)-binding Rossmann-fold domains"/>
    <property type="match status" value="1"/>
</dbReference>
<evidence type="ECO:0000256" key="1">
    <source>
        <dbReference type="ARBA" id="ARBA00009353"/>
    </source>
</evidence>
<dbReference type="InterPro" id="IPR010099">
    <property type="entry name" value="SDR39U1"/>
</dbReference>
<dbReference type="Pfam" id="PF08338">
    <property type="entry name" value="DUF1731"/>
    <property type="match status" value="1"/>
</dbReference>
<sequence length="309" mass="33277">MKIVLAGGAGSLGRRIAADLAARDHEILILTRRVRADLPYRQIEWDGATVEDWADELAGAAVINLAGELVDRRPTRANVELLRLSRVRPTYALVEAAAVLAEPPRVWLQASTLAIYGDGGEAEIDESSPVADGPPQMAGVARAWEAAASLAEAATFQRAIVEDTRQVVLRMGIVLDRGSPALRRLAGLTRWGLGGRIGTGRQWVSWIHVDDVLAAVRRALDDSSLAGVVHLTGPNPVRNAELMAALRAVLRRPALLSPPEPLVRFGAVLLRTDPALALTGRRCVPSRLLDAGFEFEHPDLLPALRDVLS</sequence>
<proteinExistence type="inferred from homology"/>
<dbReference type="RefSeq" id="WP_345129020.1">
    <property type="nucleotide sequence ID" value="NZ_BAABAT010000011.1"/>
</dbReference>
<dbReference type="NCBIfam" id="TIGR01777">
    <property type="entry name" value="yfcH"/>
    <property type="match status" value="1"/>
</dbReference>
<gene>
    <name evidence="4" type="ORF">GCM10022255_044320</name>
</gene>
<dbReference type="EMBL" id="BAABAT010000011">
    <property type="protein sequence ID" value="GAA4251488.1"/>
    <property type="molecule type" value="Genomic_DNA"/>
</dbReference>
<organism evidence="4 5">
    <name type="scientific">Dactylosporangium darangshiense</name>
    <dbReference type="NCBI Taxonomy" id="579108"/>
    <lineage>
        <taxon>Bacteria</taxon>
        <taxon>Bacillati</taxon>
        <taxon>Actinomycetota</taxon>
        <taxon>Actinomycetes</taxon>
        <taxon>Micromonosporales</taxon>
        <taxon>Micromonosporaceae</taxon>
        <taxon>Dactylosporangium</taxon>
    </lineage>
</organism>
<reference evidence="5" key="1">
    <citation type="journal article" date="2019" name="Int. J. Syst. Evol. Microbiol.">
        <title>The Global Catalogue of Microorganisms (GCM) 10K type strain sequencing project: providing services to taxonomists for standard genome sequencing and annotation.</title>
        <authorList>
            <consortium name="The Broad Institute Genomics Platform"/>
            <consortium name="The Broad Institute Genome Sequencing Center for Infectious Disease"/>
            <person name="Wu L."/>
            <person name="Ma J."/>
        </authorList>
    </citation>
    <scope>NUCLEOTIDE SEQUENCE [LARGE SCALE GENOMIC DNA]</scope>
    <source>
        <strain evidence="5">JCM 17441</strain>
    </source>
</reference>
<evidence type="ECO:0000259" key="3">
    <source>
        <dbReference type="Pfam" id="PF08338"/>
    </source>
</evidence>
<evidence type="ECO:0000313" key="5">
    <source>
        <dbReference type="Proteomes" id="UP001500620"/>
    </source>
</evidence>
<dbReference type="Pfam" id="PF01370">
    <property type="entry name" value="Epimerase"/>
    <property type="match status" value="1"/>
</dbReference>
<dbReference type="Proteomes" id="UP001500620">
    <property type="component" value="Unassembled WGS sequence"/>
</dbReference>
<dbReference type="InterPro" id="IPR001509">
    <property type="entry name" value="Epimerase_deHydtase"/>
</dbReference>
<dbReference type="Gene3D" id="3.40.50.720">
    <property type="entry name" value="NAD(P)-binding Rossmann-like Domain"/>
    <property type="match status" value="1"/>
</dbReference>
<protein>
    <submittedName>
        <fullName evidence="4">TIGR01777 family oxidoreductase</fullName>
    </submittedName>
</protein>
<evidence type="ECO:0000313" key="4">
    <source>
        <dbReference type="EMBL" id="GAA4251488.1"/>
    </source>
</evidence>
<dbReference type="PANTHER" id="PTHR11092:SF0">
    <property type="entry name" value="EPIMERASE FAMILY PROTEIN SDR39U1"/>
    <property type="match status" value="1"/>
</dbReference>
<feature type="domain" description="DUF1731" evidence="3">
    <location>
        <begin position="259"/>
        <end position="307"/>
    </location>
</feature>
<dbReference type="PANTHER" id="PTHR11092">
    <property type="entry name" value="SUGAR NUCLEOTIDE EPIMERASE RELATED"/>
    <property type="match status" value="1"/>
</dbReference>
<dbReference type="InterPro" id="IPR013549">
    <property type="entry name" value="DUF1731"/>
</dbReference>
<name>A0ABP8DB36_9ACTN</name>
<dbReference type="InterPro" id="IPR036291">
    <property type="entry name" value="NAD(P)-bd_dom_sf"/>
</dbReference>